<dbReference type="AlphaFoldDB" id="A0A1Y0EL85"/>
<organism evidence="3 4">
    <name type="scientific">Comamonas serinivorans</name>
    <dbReference type="NCBI Taxonomy" id="1082851"/>
    <lineage>
        <taxon>Bacteria</taxon>
        <taxon>Pseudomonadati</taxon>
        <taxon>Pseudomonadota</taxon>
        <taxon>Betaproteobacteria</taxon>
        <taxon>Burkholderiales</taxon>
        <taxon>Comamonadaceae</taxon>
        <taxon>Comamonas</taxon>
    </lineage>
</organism>
<dbReference type="Proteomes" id="UP000196138">
    <property type="component" value="Chromosome"/>
</dbReference>
<reference evidence="3 4" key="1">
    <citation type="submission" date="2017-05" db="EMBL/GenBank/DDBJ databases">
        <authorList>
            <person name="Song R."/>
            <person name="Chenine A.L."/>
            <person name="Ruprecht R.M."/>
        </authorList>
    </citation>
    <scope>NUCLEOTIDE SEQUENCE [LARGE SCALE GENOMIC DNA]</scope>
    <source>
        <strain evidence="3 4">DSM 26136</strain>
    </source>
</reference>
<dbReference type="Gene3D" id="3.40.190.150">
    <property type="entry name" value="Bordetella uptake gene, domain 1"/>
    <property type="match status" value="1"/>
</dbReference>
<keyword evidence="2" id="KW-0732">Signal</keyword>
<evidence type="ECO:0000256" key="2">
    <source>
        <dbReference type="SAM" id="SignalP"/>
    </source>
</evidence>
<keyword evidence="4" id="KW-1185">Reference proteome</keyword>
<evidence type="ECO:0000313" key="4">
    <source>
        <dbReference type="Proteomes" id="UP000196138"/>
    </source>
</evidence>
<evidence type="ECO:0000313" key="3">
    <source>
        <dbReference type="EMBL" id="ARU04200.1"/>
    </source>
</evidence>
<protein>
    <submittedName>
        <fullName evidence="3">MFS transporter</fullName>
    </submittedName>
</protein>
<comment type="similarity">
    <text evidence="1">Belongs to the UPF0065 (bug) family.</text>
</comment>
<dbReference type="PANTHER" id="PTHR42928:SF5">
    <property type="entry name" value="BLR1237 PROTEIN"/>
    <property type="match status" value="1"/>
</dbReference>
<dbReference type="RefSeq" id="WP_087278285.1">
    <property type="nucleotide sequence ID" value="NZ_CP021455.1"/>
</dbReference>
<dbReference type="KEGG" id="cser:CCO03_05475"/>
<accession>A0A1Y0EL85</accession>
<gene>
    <name evidence="3" type="ORF">CCO03_05475</name>
</gene>
<dbReference type="Gene3D" id="3.40.190.10">
    <property type="entry name" value="Periplasmic binding protein-like II"/>
    <property type="match status" value="1"/>
</dbReference>
<feature type="chain" id="PRO_5012688450" evidence="2">
    <location>
        <begin position="34"/>
        <end position="334"/>
    </location>
</feature>
<dbReference type="InterPro" id="IPR005064">
    <property type="entry name" value="BUG"/>
</dbReference>
<dbReference type="CDD" id="cd13578">
    <property type="entry name" value="PBP2_Bug27"/>
    <property type="match status" value="1"/>
</dbReference>
<evidence type="ECO:0000256" key="1">
    <source>
        <dbReference type="ARBA" id="ARBA00006987"/>
    </source>
</evidence>
<dbReference type="InterPro" id="IPR042100">
    <property type="entry name" value="Bug_dom1"/>
</dbReference>
<dbReference type="SUPFAM" id="SSF53850">
    <property type="entry name" value="Periplasmic binding protein-like II"/>
    <property type="match status" value="1"/>
</dbReference>
<feature type="signal peptide" evidence="2">
    <location>
        <begin position="1"/>
        <end position="33"/>
    </location>
</feature>
<dbReference type="OrthoDB" id="8678477at2"/>
<dbReference type="PIRSF" id="PIRSF017082">
    <property type="entry name" value="YflP"/>
    <property type="match status" value="1"/>
</dbReference>
<dbReference type="InterPro" id="IPR006311">
    <property type="entry name" value="TAT_signal"/>
</dbReference>
<dbReference type="Pfam" id="PF03401">
    <property type="entry name" value="TctC"/>
    <property type="match status" value="1"/>
</dbReference>
<name>A0A1Y0EL85_9BURK</name>
<proteinExistence type="inferred from homology"/>
<dbReference type="PROSITE" id="PS51318">
    <property type="entry name" value="TAT"/>
    <property type="match status" value="1"/>
</dbReference>
<sequence>MSLTRRQTLRSTALLGAGLAPSLLPGLLTPAHAQSGDFPNRAVRFIVPFPPGGPVDTTGRGMAVPLGEMWKQPTVIDNRAGAGGVVGAEMAAKQPADGYNLFVAAIHHAVMPSLRSKLPYDIENDFVAVSFAASFPVVLVAHPSVPAKNIAELIALDKKSPGTLTFGSSGNGGGTHLAGELFNMHAGTKLRHIPYKGSAPAMNDVLGGQVQLMFSDAPTAIPQLKGNRVRALGVASLTRSALFPGVPTVAEQGVAGYEAYSWAALFAPKGTPPDIVKKINADVNKALNQPAIKQRLFEAGAEAKPGTSQQMATFLRSEMTKWAQVVKAANIQMD</sequence>
<dbReference type="EMBL" id="CP021455">
    <property type="protein sequence ID" value="ARU04200.1"/>
    <property type="molecule type" value="Genomic_DNA"/>
</dbReference>
<dbReference type="PANTHER" id="PTHR42928">
    <property type="entry name" value="TRICARBOXYLATE-BINDING PROTEIN"/>
    <property type="match status" value="1"/>
</dbReference>